<dbReference type="InterPro" id="IPR001045">
    <property type="entry name" value="Spermi_synthase"/>
</dbReference>
<dbReference type="PANTHER" id="PTHR11558:SF11">
    <property type="entry name" value="SPERMIDINE SYNTHASE"/>
    <property type="match status" value="1"/>
</dbReference>
<reference evidence="2 3" key="1">
    <citation type="submission" date="2016-12" db="EMBL/GenBank/DDBJ databases">
        <authorList>
            <person name="Song W.-J."/>
            <person name="Kurnit D.M."/>
        </authorList>
    </citation>
    <scope>NUCLEOTIDE SEQUENCE [LARGE SCALE GENOMIC DNA]</scope>
    <source>
        <strain evidence="2 3">DSM 18488</strain>
    </source>
</reference>
<dbReference type="Gene3D" id="3.40.50.150">
    <property type="entry name" value="Vaccinia Virus protein VP39"/>
    <property type="match status" value="1"/>
</dbReference>
<sequence length="267" mass="30415">MTDSQHISVYREFCENRLVEILDGKGTRSLYFGGQYLQSRMALHAPHLLLLPYTHYMMFSLLLARKIERVLLIGLGAGSLVRFLHHHFPTCVIDAVDNSERIIKLAKGYFQLPTSHAIRVHCLDGNRFFEVAEPEIEYDMILLDAFDETGMATHIYAEPFIRSCATFLASGGLLISNLWSGGTRPAQDFDAELAPILPGGLLLPVPERGNVISIRSHHQPDWRRICRGKEQLLQLEKHYHIDFPQMVKVAMRHNLSIGQRLARLFSL</sequence>
<dbReference type="GO" id="GO:0008295">
    <property type="term" value="P:spermidine biosynthetic process"/>
    <property type="evidence" value="ECO:0007669"/>
    <property type="project" value="UniProtKB-KW"/>
</dbReference>
<dbReference type="Proteomes" id="UP000184603">
    <property type="component" value="Unassembled WGS sequence"/>
</dbReference>
<dbReference type="AlphaFoldDB" id="A0A1M7Y5S5"/>
<dbReference type="Pfam" id="PF01564">
    <property type="entry name" value="Spermine_synth"/>
    <property type="match status" value="1"/>
</dbReference>
<dbReference type="CDD" id="cd02440">
    <property type="entry name" value="AdoMet_MTases"/>
    <property type="match status" value="1"/>
</dbReference>
<dbReference type="SUPFAM" id="SSF53335">
    <property type="entry name" value="S-adenosyl-L-methionine-dependent methyltransferases"/>
    <property type="match status" value="1"/>
</dbReference>
<dbReference type="InterPro" id="IPR029063">
    <property type="entry name" value="SAM-dependent_MTases_sf"/>
</dbReference>
<evidence type="ECO:0000313" key="3">
    <source>
        <dbReference type="Proteomes" id="UP000184603"/>
    </source>
</evidence>
<name>A0A1M7Y5S5_9BACT</name>
<dbReference type="RefSeq" id="WP_073613332.1">
    <property type="nucleotide sequence ID" value="NZ_FRFE01000008.1"/>
</dbReference>
<evidence type="ECO:0000256" key="1">
    <source>
        <dbReference type="ARBA" id="ARBA00023066"/>
    </source>
</evidence>
<dbReference type="STRING" id="1121416.SAMN02745220_02032"/>
<gene>
    <name evidence="2" type="ORF">SAMN02745220_02032</name>
</gene>
<dbReference type="GO" id="GO:0005829">
    <property type="term" value="C:cytosol"/>
    <property type="evidence" value="ECO:0007669"/>
    <property type="project" value="TreeGrafter"/>
</dbReference>
<keyword evidence="1" id="KW-0745">Spermidine biosynthesis</keyword>
<proteinExistence type="predicted"/>
<protein>
    <submittedName>
        <fullName evidence="2">Spermidine synthase</fullName>
    </submittedName>
</protein>
<evidence type="ECO:0000313" key="2">
    <source>
        <dbReference type="EMBL" id="SHO47892.1"/>
    </source>
</evidence>
<keyword evidence="3" id="KW-1185">Reference proteome</keyword>
<accession>A0A1M7Y5S5</accession>
<dbReference type="GO" id="GO:0004766">
    <property type="term" value="F:spermidine synthase activity"/>
    <property type="evidence" value="ECO:0007669"/>
    <property type="project" value="TreeGrafter"/>
</dbReference>
<organism evidence="2 3">
    <name type="scientific">Desulfopila aestuarii DSM 18488</name>
    <dbReference type="NCBI Taxonomy" id="1121416"/>
    <lineage>
        <taxon>Bacteria</taxon>
        <taxon>Pseudomonadati</taxon>
        <taxon>Thermodesulfobacteriota</taxon>
        <taxon>Desulfobulbia</taxon>
        <taxon>Desulfobulbales</taxon>
        <taxon>Desulfocapsaceae</taxon>
        <taxon>Desulfopila</taxon>
    </lineage>
</organism>
<dbReference type="PANTHER" id="PTHR11558">
    <property type="entry name" value="SPERMIDINE/SPERMINE SYNTHASE"/>
    <property type="match status" value="1"/>
</dbReference>
<dbReference type="EMBL" id="FRFE01000008">
    <property type="protein sequence ID" value="SHO47892.1"/>
    <property type="molecule type" value="Genomic_DNA"/>
</dbReference>